<dbReference type="EMBL" id="QGLK01000001">
    <property type="protein sequence ID" value="PXY89538.1"/>
    <property type="molecule type" value="Genomic_DNA"/>
</dbReference>
<dbReference type="Pfam" id="PF00005">
    <property type="entry name" value="ABC_tran"/>
    <property type="match status" value="1"/>
</dbReference>
<dbReference type="Gene3D" id="2.40.50.100">
    <property type="match status" value="1"/>
</dbReference>
<organism evidence="8 9">
    <name type="scientific">Bifidobacterium asteroides</name>
    <dbReference type="NCBI Taxonomy" id="1684"/>
    <lineage>
        <taxon>Bacteria</taxon>
        <taxon>Bacillati</taxon>
        <taxon>Actinomycetota</taxon>
        <taxon>Actinomycetes</taxon>
        <taxon>Bifidobacteriales</taxon>
        <taxon>Bifidobacteriaceae</taxon>
        <taxon>Bifidobacterium</taxon>
    </lineage>
</organism>
<dbReference type="PROSITE" id="PS00211">
    <property type="entry name" value="ABC_TRANSPORTER_1"/>
    <property type="match status" value="1"/>
</dbReference>
<dbReference type="FunFam" id="3.40.50.300:FF:000042">
    <property type="entry name" value="Maltose/maltodextrin ABC transporter, ATP-binding protein"/>
    <property type="match status" value="1"/>
</dbReference>
<evidence type="ECO:0000256" key="1">
    <source>
        <dbReference type="ARBA" id="ARBA00022448"/>
    </source>
</evidence>
<dbReference type="AlphaFoldDB" id="A0A318MZ16"/>
<evidence type="ECO:0000256" key="4">
    <source>
        <dbReference type="ARBA" id="ARBA00022840"/>
    </source>
</evidence>
<keyword evidence="6" id="KW-0472">Membrane</keyword>
<dbReference type="SUPFAM" id="SSF50331">
    <property type="entry name" value="MOP-like"/>
    <property type="match status" value="1"/>
</dbReference>
<evidence type="ECO:0000256" key="2">
    <source>
        <dbReference type="ARBA" id="ARBA00022475"/>
    </source>
</evidence>
<dbReference type="InterPro" id="IPR027417">
    <property type="entry name" value="P-loop_NTPase"/>
</dbReference>
<dbReference type="Gene3D" id="2.40.50.140">
    <property type="entry name" value="Nucleic acid-binding proteins"/>
    <property type="match status" value="1"/>
</dbReference>
<dbReference type="SMART" id="SM00382">
    <property type="entry name" value="AAA"/>
    <property type="match status" value="1"/>
</dbReference>
<dbReference type="InterPro" id="IPR003439">
    <property type="entry name" value="ABC_transporter-like_ATP-bd"/>
</dbReference>
<dbReference type="InterPro" id="IPR017871">
    <property type="entry name" value="ABC_transporter-like_CS"/>
</dbReference>
<protein>
    <submittedName>
        <fullName evidence="8">Polyamine ABC transporter ATP-binding protein</fullName>
    </submittedName>
</protein>
<dbReference type="SUPFAM" id="SSF52540">
    <property type="entry name" value="P-loop containing nucleoside triphosphate hydrolases"/>
    <property type="match status" value="1"/>
</dbReference>
<accession>A0A318MZ16</accession>
<sequence>MATSIELSHIRKSYGDTLVIPDLDLQVKEGEFFTLLGPSGCGKTTLLRMIAGFNQITSGTIAFDGTVINDLVPAKRNIGMVFQNYAVFPNMTVRGNILFGLKNRGLSKEEMRQKTDRVMDVVQIRQWENRYPKDLSGGQQQRVALARAIVIQPRLLLMDEPLSNLDAKLRVEMRNVVRHVQQAVGITTVYVTHDQEEAMAVSDRLAVMHAGVIEQVDTPRQVYLHPATKFVAGFIGRTNFFQATVTKESGVVSLAFDHDLSRLELRPELSQALLHQKVQHVIMAARPNEISFVKADHGTAAEVVGSTFLGESVHYQLVLTSGEHIEVSKNSVNAPQLVPGEQVGLSFNMDDINIFDTESGRNVLINDAAKREMEASQV</sequence>
<evidence type="ECO:0000313" key="9">
    <source>
        <dbReference type="Proteomes" id="UP000248128"/>
    </source>
</evidence>
<dbReference type="Pfam" id="PF08402">
    <property type="entry name" value="TOBE_2"/>
    <property type="match status" value="1"/>
</dbReference>
<keyword evidence="2" id="KW-1003">Cell membrane</keyword>
<evidence type="ECO:0000256" key="5">
    <source>
        <dbReference type="ARBA" id="ARBA00022967"/>
    </source>
</evidence>
<dbReference type="GO" id="GO:0055052">
    <property type="term" value="C:ATP-binding cassette (ABC) transporter complex, substrate-binding subunit-containing"/>
    <property type="evidence" value="ECO:0007669"/>
    <property type="project" value="TreeGrafter"/>
</dbReference>
<keyword evidence="1" id="KW-0813">Transport</keyword>
<dbReference type="PROSITE" id="PS50893">
    <property type="entry name" value="ABC_TRANSPORTER_2"/>
    <property type="match status" value="1"/>
</dbReference>
<gene>
    <name evidence="8" type="ORF">DKK74_01380</name>
</gene>
<dbReference type="PANTHER" id="PTHR43875:SF15">
    <property type="entry name" value="TREHALOSE IMPORT ATP-BINDING PROTEIN SUGC"/>
    <property type="match status" value="1"/>
</dbReference>
<evidence type="ECO:0000259" key="7">
    <source>
        <dbReference type="PROSITE" id="PS50893"/>
    </source>
</evidence>
<dbReference type="GO" id="GO:0016887">
    <property type="term" value="F:ATP hydrolysis activity"/>
    <property type="evidence" value="ECO:0007669"/>
    <property type="project" value="InterPro"/>
</dbReference>
<dbReference type="InterPro" id="IPR003593">
    <property type="entry name" value="AAA+_ATPase"/>
</dbReference>
<dbReference type="GO" id="GO:0005524">
    <property type="term" value="F:ATP binding"/>
    <property type="evidence" value="ECO:0007669"/>
    <property type="project" value="UniProtKB-KW"/>
</dbReference>
<dbReference type="InterPro" id="IPR013611">
    <property type="entry name" value="Transp-assoc_OB_typ2"/>
</dbReference>
<dbReference type="GO" id="GO:0140359">
    <property type="term" value="F:ABC-type transporter activity"/>
    <property type="evidence" value="ECO:0007669"/>
    <property type="project" value="UniProtKB-ARBA"/>
</dbReference>
<evidence type="ECO:0000256" key="3">
    <source>
        <dbReference type="ARBA" id="ARBA00022741"/>
    </source>
</evidence>
<evidence type="ECO:0000256" key="6">
    <source>
        <dbReference type="ARBA" id="ARBA00023136"/>
    </source>
</evidence>
<keyword evidence="5" id="KW-1278">Translocase</keyword>
<keyword evidence="4 8" id="KW-0067">ATP-binding</keyword>
<dbReference type="PANTHER" id="PTHR43875">
    <property type="entry name" value="MALTODEXTRIN IMPORT ATP-BINDING PROTEIN MSMX"/>
    <property type="match status" value="1"/>
</dbReference>
<dbReference type="InterPro" id="IPR012340">
    <property type="entry name" value="NA-bd_OB-fold"/>
</dbReference>
<feature type="domain" description="ABC transporter" evidence="7">
    <location>
        <begin position="5"/>
        <end position="235"/>
    </location>
</feature>
<dbReference type="Proteomes" id="UP000248128">
    <property type="component" value="Unassembled WGS sequence"/>
</dbReference>
<dbReference type="RefSeq" id="WP_110412430.1">
    <property type="nucleotide sequence ID" value="NZ_QGLK01000001.1"/>
</dbReference>
<dbReference type="Gene3D" id="3.40.50.300">
    <property type="entry name" value="P-loop containing nucleotide triphosphate hydrolases"/>
    <property type="match status" value="1"/>
</dbReference>
<keyword evidence="3" id="KW-0547">Nucleotide-binding</keyword>
<dbReference type="InterPro" id="IPR008995">
    <property type="entry name" value="Mo/tungstate-bd_C_term_dom"/>
</dbReference>
<reference evidence="8 9" key="1">
    <citation type="submission" date="2018-05" db="EMBL/GenBank/DDBJ databases">
        <title>Reference genomes for bee gut microbiota database.</title>
        <authorList>
            <person name="Ellegaard K.M."/>
        </authorList>
    </citation>
    <scope>NUCLEOTIDE SEQUENCE [LARGE SCALE GENOMIC DNA]</scope>
    <source>
        <strain evidence="8 9">ESL0199</strain>
    </source>
</reference>
<comment type="caution">
    <text evidence="8">The sequence shown here is derived from an EMBL/GenBank/DDBJ whole genome shotgun (WGS) entry which is preliminary data.</text>
</comment>
<dbReference type="OrthoDB" id="9802264at2"/>
<name>A0A318MZ16_9BIFI</name>
<dbReference type="InterPro" id="IPR047641">
    <property type="entry name" value="ABC_transpr_MalK/UgpC-like"/>
</dbReference>
<evidence type="ECO:0000313" key="8">
    <source>
        <dbReference type="EMBL" id="PXY89538.1"/>
    </source>
</evidence>
<proteinExistence type="predicted"/>